<keyword evidence="5" id="KW-1185">Reference proteome</keyword>
<reference evidence="4 5" key="1">
    <citation type="submission" date="2019-03" db="EMBL/GenBank/DDBJ databases">
        <title>Genomic Encyclopedia of Type Strains, Phase IV (KMG-IV): sequencing the most valuable type-strain genomes for metagenomic binning, comparative biology and taxonomic classification.</title>
        <authorList>
            <person name="Goeker M."/>
        </authorList>
    </citation>
    <scope>NUCLEOTIDE SEQUENCE [LARGE SCALE GENOMIC DNA]</scope>
    <source>
        <strain evidence="4 5">DSM 29487</strain>
    </source>
</reference>
<dbReference type="InterPro" id="IPR009057">
    <property type="entry name" value="Homeodomain-like_sf"/>
</dbReference>
<dbReference type="Gene3D" id="1.10.357.10">
    <property type="entry name" value="Tetracycline Repressor, domain 2"/>
    <property type="match status" value="1"/>
</dbReference>
<dbReference type="SUPFAM" id="SSF46689">
    <property type="entry name" value="Homeodomain-like"/>
    <property type="match status" value="1"/>
</dbReference>
<gene>
    <name evidence="4" type="ORF">EDD60_12234</name>
</gene>
<protein>
    <submittedName>
        <fullName evidence="4">TetR family transcriptional regulator</fullName>
    </submittedName>
</protein>
<name>A0A4R3YRX1_9FIRM</name>
<sequence>MPPKAKFTREEIIQAALQIVRSQGFSALTARALGEQLGSSPRPIFTIFENMEEVQQAVIAAAKSVYKEYIDKGLSEAIPFKGVGKQYISFSMQEPKLFQLLFMHEQVNIPDIQGVLPMIDESYQRIVQSIQESYHLDEVLSIKLYQHLWIYTHGIATLCATKMCRFTSEDINQMISELFMSLIKQMKVGNVND</sequence>
<accession>A0A4R3YRX1</accession>
<keyword evidence="1 2" id="KW-0238">DNA-binding</keyword>
<evidence type="ECO:0000256" key="1">
    <source>
        <dbReference type="ARBA" id="ARBA00023125"/>
    </source>
</evidence>
<dbReference type="Proteomes" id="UP000295515">
    <property type="component" value="Unassembled WGS sequence"/>
</dbReference>
<evidence type="ECO:0000313" key="4">
    <source>
        <dbReference type="EMBL" id="TCV93793.1"/>
    </source>
</evidence>
<dbReference type="RefSeq" id="WP_066447956.1">
    <property type="nucleotide sequence ID" value="NZ_JANKBF010000009.1"/>
</dbReference>
<dbReference type="GeneID" id="98916290"/>
<dbReference type="InterPro" id="IPR036271">
    <property type="entry name" value="Tet_transcr_reg_TetR-rel_C_sf"/>
</dbReference>
<dbReference type="SUPFAM" id="SSF48498">
    <property type="entry name" value="Tetracyclin repressor-like, C-terminal domain"/>
    <property type="match status" value="1"/>
</dbReference>
<comment type="caution">
    <text evidence="4">The sequence shown here is derived from an EMBL/GenBank/DDBJ whole genome shotgun (WGS) entry which is preliminary data.</text>
</comment>
<dbReference type="AlphaFoldDB" id="A0A4R3YRX1"/>
<feature type="DNA-binding region" description="H-T-H motif" evidence="2">
    <location>
        <begin position="29"/>
        <end position="48"/>
    </location>
</feature>
<dbReference type="PROSITE" id="PS50977">
    <property type="entry name" value="HTH_TETR_2"/>
    <property type="match status" value="1"/>
</dbReference>
<evidence type="ECO:0000313" key="5">
    <source>
        <dbReference type="Proteomes" id="UP000295515"/>
    </source>
</evidence>
<proteinExistence type="predicted"/>
<feature type="domain" description="HTH tetR-type" evidence="3">
    <location>
        <begin position="6"/>
        <end position="66"/>
    </location>
</feature>
<dbReference type="GO" id="GO:0003677">
    <property type="term" value="F:DNA binding"/>
    <property type="evidence" value="ECO:0007669"/>
    <property type="project" value="UniProtKB-UniRule"/>
</dbReference>
<organism evidence="4 5">
    <name type="scientific">Longibaculum muris</name>
    <dbReference type="NCBI Taxonomy" id="1796628"/>
    <lineage>
        <taxon>Bacteria</taxon>
        <taxon>Bacillati</taxon>
        <taxon>Bacillota</taxon>
        <taxon>Erysipelotrichia</taxon>
        <taxon>Erysipelotrichales</taxon>
        <taxon>Coprobacillaceae</taxon>
        <taxon>Longibaculum</taxon>
    </lineage>
</organism>
<dbReference type="EMBL" id="SMCQ01000022">
    <property type="protein sequence ID" value="TCV93793.1"/>
    <property type="molecule type" value="Genomic_DNA"/>
</dbReference>
<evidence type="ECO:0000256" key="2">
    <source>
        <dbReference type="PROSITE-ProRule" id="PRU00335"/>
    </source>
</evidence>
<evidence type="ECO:0000259" key="3">
    <source>
        <dbReference type="PROSITE" id="PS50977"/>
    </source>
</evidence>
<dbReference type="InterPro" id="IPR001647">
    <property type="entry name" value="HTH_TetR"/>
</dbReference>